<dbReference type="Proteomes" id="UP000011713">
    <property type="component" value="Unassembled WGS sequence"/>
</dbReference>
<dbReference type="EMBL" id="JH597939">
    <property type="status" value="NOT_ANNOTATED_CDS"/>
    <property type="molecule type" value="Genomic_DNA"/>
</dbReference>
<proteinExistence type="predicted"/>
<dbReference type="EnsemblProtists" id="HpaT810161">
    <property type="protein sequence ID" value="HpaP810161"/>
    <property type="gene ID" value="HpaG810161"/>
</dbReference>
<dbReference type="VEuPathDB" id="FungiDB:HpaG810161"/>
<dbReference type="STRING" id="559515.M4BUH3"/>
<evidence type="ECO:0000313" key="2">
    <source>
        <dbReference type="Proteomes" id="UP000011713"/>
    </source>
</evidence>
<sequence length="251" mass="28684">MASPFAKISDRYPQIKSRAIYKKRNSAGKVPLRAKLSPTTCGSCQTAHIRQIVNDGKVHAISAWSHLQFGVEVKTKDANGSAPCWCLFCVHEGRDEVEIGQNGRKRKRTGNIKMFTAQFFPHKYRSYLASQHAESWALYQEMFSADKKQYFTRKIKPTDTLHRHMSLKNDTLTYDISTRIVDTIIGDLFFRDEEMVANADSDNDSDDDVVNAIAKKAAKQANERINALDLLVNNENDPDWYEVIIKSVMWF</sequence>
<dbReference type="HOGENOM" id="CLU_096990_0_0_1"/>
<reference evidence="1" key="2">
    <citation type="submission" date="2015-06" db="UniProtKB">
        <authorList>
            <consortium name="EnsemblProtists"/>
        </authorList>
    </citation>
    <scope>IDENTIFICATION</scope>
    <source>
        <strain evidence="1">Emoy2</strain>
    </source>
</reference>
<reference evidence="2" key="1">
    <citation type="journal article" date="2010" name="Science">
        <title>Signatures of adaptation to obligate biotrophy in the Hyaloperonospora arabidopsidis genome.</title>
        <authorList>
            <person name="Baxter L."/>
            <person name="Tripathy S."/>
            <person name="Ishaque N."/>
            <person name="Boot N."/>
            <person name="Cabral A."/>
            <person name="Kemen E."/>
            <person name="Thines M."/>
            <person name="Ah-Fong A."/>
            <person name="Anderson R."/>
            <person name="Badejoko W."/>
            <person name="Bittner-Eddy P."/>
            <person name="Boore J.L."/>
            <person name="Chibucos M.C."/>
            <person name="Coates M."/>
            <person name="Dehal P."/>
            <person name="Delehaunty K."/>
            <person name="Dong S."/>
            <person name="Downton P."/>
            <person name="Dumas B."/>
            <person name="Fabro G."/>
            <person name="Fronick C."/>
            <person name="Fuerstenberg S.I."/>
            <person name="Fulton L."/>
            <person name="Gaulin E."/>
            <person name="Govers F."/>
            <person name="Hughes L."/>
            <person name="Humphray S."/>
            <person name="Jiang R.H."/>
            <person name="Judelson H."/>
            <person name="Kamoun S."/>
            <person name="Kyung K."/>
            <person name="Meijer H."/>
            <person name="Minx P."/>
            <person name="Morris P."/>
            <person name="Nelson J."/>
            <person name="Phuntumart V."/>
            <person name="Qutob D."/>
            <person name="Rehmany A."/>
            <person name="Rougon-Cardoso A."/>
            <person name="Ryden P."/>
            <person name="Torto-Alalibo T."/>
            <person name="Studholme D."/>
            <person name="Wang Y."/>
            <person name="Win J."/>
            <person name="Wood J."/>
            <person name="Clifton S.W."/>
            <person name="Rogers J."/>
            <person name="Van den Ackerveken G."/>
            <person name="Jones J.D."/>
            <person name="McDowell J.M."/>
            <person name="Beynon J."/>
            <person name="Tyler B.M."/>
        </authorList>
    </citation>
    <scope>NUCLEOTIDE SEQUENCE [LARGE SCALE GENOMIC DNA]</scope>
    <source>
        <strain evidence="2">Emoy2</strain>
    </source>
</reference>
<protein>
    <submittedName>
        <fullName evidence="1">Uncharacterized protein</fullName>
    </submittedName>
</protein>
<evidence type="ECO:0000313" key="1">
    <source>
        <dbReference type="EnsemblProtists" id="HpaP810161"/>
    </source>
</evidence>
<dbReference type="PANTHER" id="PTHR37067">
    <property type="entry name" value="PX DOMAIN-CONTAINING PROTEIN"/>
    <property type="match status" value="1"/>
</dbReference>
<dbReference type="OMA" id="HAISAWS"/>
<keyword evidence="2" id="KW-1185">Reference proteome</keyword>
<dbReference type="InParanoid" id="M4BUH3"/>
<organism evidence="1 2">
    <name type="scientific">Hyaloperonospora arabidopsidis (strain Emoy2)</name>
    <name type="common">Downy mildew agent</name>
    <name type="synonym">Peronospora arabidopsidis</name>
    <dbReference type="NCBI Taxonomy" id="559515"/>
    <lineage>
        <taxon>Eukaryota</taxon>
        <taxon>Sar</taxon>
        <taxon>Stramenopiles</taxon>
        <taxon>Oomycota</taxon>
        <taxon>Peronosporomycetes</taxon>
        <taxon>Peronosporales</taxon>
        <taxon>Peronosporaceae</taxon>
        <taxon>Hyaloperonospora</taxon>
    </lineage>
</organism>
<name>M4BUH3_HYAAE</name>
<dbReference type="AlphaFoldDB" id="M4BUH3"/>
<dbReference type="PANTHER" id="PTHR37067:SF3">
    <property type="entry name" value="PX DOMAIN-CONTAINING PROTEIN"/>
    <property type="match status" value="1"/>
</dbReference>
<accession>M4BUH3</accession>